<gene>
    <name evidence="1" type="ORF">NCTC11190_01816</name>
</gene>
<dbReference type="STRING" id="880526.GCA_000427365_02004"/>
<protein>
    <submittedName>
        <fullName evidence="1">Uncharacterized protein</fullName>
    </submittedName>
</protein>
<accession>A0A379MS77</accession>
<evidence type="ECO:0000313" key="2">
    <source>
        <dbReference type="Proteomes" id="UP000255233"/>
    </source>
</evidence>
<keyword evidence="2" id="KW-1185">Reference proteome</keyword>
<organism evidence="1 2">
    <name type="scientific">Rikenella microfusus</name>
    <dbReference type="NCBI Taxonomy" id="28139"/>
    <lineage>
        <taxon>Bacteria</taxon>
        <taxon>Pseudomonadati</taxon>
        <taxon>Bacteroidota</taxon>
        <taxon>Bacteroidia</taxon>
        <taxon>Bacteroidales</taxon>
        <taxon>Rikenellaceae</taxon>
        <taxon>Rikenella</taxon>
    </lineage>
</organism>
<reference evidence="1 2" key="1">
    <citation type="submission" date="2018-06" db="EMBL/GenBank/DDBJ databases">
        <authorList>
            <consortium name="Pathogen Informatics"/>
            <person name="Doyle S."/>
        </authorList>
    </citation>
    <scope>NUCLEOTIDE SEQUENCE [LARGE SCALE GENOMIC DNA]</scope>
    <source>
        <strain evidence="1 2">NCTC11190</strain>
    </source>
</reference>
<evidence type="ECO:0000313" key="1">
    <source>
        <dbReference type="EMBL" id="SUE34584.1"/>
    </source>
</evidence>
<dbReference type="AlphaFoldDB" id="A0A379MS77"/>
<sequence length="120" mass="12789">MSMDQIKMKVCDDAAQQNLENALREIDAMTESSGVISGRGTGGYIGSVTPVPESNAASTAIATAGYDDGVFRELKEAIGKLSKKLDESIPVYTSIYGREGIETIKNKFKQQQRGAGIGGR</sequence>
<dbReference type="Proteomes" id="UP000255233">
    <property type="component" value="Unassembled WGS sequence"/>
</dbReference>
<name>A0A379MS77_9BACT</name>
<dbReference type="EMBL" id="UGVL01000001">
    <property type="protein sequence ID" value="SUE34584.1"/>
    <property type="molecule type" value="Genomic_DNA"/>
</dbReference>
<proteinExistence type="predicted"/>